<gene>
    <name evidence="1" type="ORF">SDC9_115050</name>
</gene>
<sequence>MQAFADRIIQMKRIPENSKGDILSFEFFGKCPELRMQNRVASGDIKIWEPVCLLAEGLDVFNDSIHIRLCHFPKFGMAA</sequence>
<name>A0A645BRR9_9ZZZZ</name>
<protein>
    <submittedName>
        <fullName evidence="1">Uncharacterized protein</fullName>
    </submittedName>
</protein>
<evidence type="ECO:0000313" key="1">
    <source>
        <dbReference type="EMBL" id="MPM68119.1"/>
    </source>
</evidence>
<reference evidence="1" key="1">
    <citation type="submission" date="2019-08" db="EMBL/GenBank/DDBJ databases">
        <authorList>
            <person name="Kucharzyk K."/>
            <person name="Murdoch R.W."/>
            <person name="Higgins S."/>
            <person name="Loffler F."/>
        </authorList>
    </citation>
    <scope>NUCLEOTIDE SEQUENCE</scope>
</reference>
<accession>A0A645BRR9</accession>
<proteinExistence type="predicted"/>
<dbReference type="AlphaFoldDB" id="A0A645BRR9"/>
<comment type="caution">
    <text evidence="1">The sequence shown here is derived from an EMBL/GenBank/DDBJ whole genome shotgun (WGS) entry which is preliminary data.</text>
</comment>
<organism evidence="1">
    <name type="scientific">bioreactor metagenome</name>
    <dbReference type="NCBI Taxonomy" id="1076179"/>
    <lineage>
        <taxon>unclassified sequences</taxon>
        <taxon>metagenomes</taxon>
        <taxon>ecological metagenomes</taxon>
    </lineage>
</organism>
<dbReference type="EMBL" id="VSSQ01022069">
    <property type="protein sequence ID" value="MPM68119.1"/>
    <property type="molecule type" value="Genomic_DNA"/>
</dbReference>